<name>A0ABN9JAU8_9RALS</name>
<gene>
    <name evidence="1" type="ORF">LMG18095_04216</name>
</gene>
<accession>A0ABN9JAU8</accession>
<organism evidence="1 2">
    <name type="scientific">Ralstonia thomasii</name>
    <dbReference type="NCBI Taxonomy" id="3058596"/>
    <lineage>
        <taxon>Bacteria</taxon>
        <taxon>Pseudomonadati</taxon>
        <taxon>Pseudomonadota</taxon>
        <taxon>Betaproteobacteria</taxon>
        <taxon>Burkholderiales</taxon>
        <taxon>Burkholderiaceae</taxon>
        <taxon>Ralstonia</taxon>
    </lineage>
</organism>
<sequence length="168" mass="18724">MNPSLKEESPLGTYADRNGNFRSEYQIGTRLVWVVCRHHIACQQCADKADALLPDIWAAMPDAVAMAEDYSRTVIPEFWRQHDMSQREGARLAVWGVTIVPSTGEATFDISMNFDFDFDSPTFSKGDVRKETPILLPELPDPHYVFVARNSSGLLTVLSGHGGLPDQP</sequence>
<dbReference type="EMBL" id="CATZAR010000019">
    <property type="protein sequence ID" value="CAJ0805197.1"/>
    <property type="molecule type" value="Genomic_DNA"/>
</dbReference>
<dbReference type="RefSeq" id="WP_280818281.1">
    <property type="nucleotide sequence ID" value="NZ_CATZAR010000019.1"/>
</dbReference>
<protein>
    <submittedName>
        <fullName evidence="1">Uncharacterized protein</fullName>
    </submittedName>
</protein>
<comment type="caution">
    <text evidence="1">The sequence shown here is derived from an EMBL/GenBank/DDBJ whole genome shotgun (WGS) entry which is preliminary data.</text>
</comment>
<reference evidence="1 2" key="1">
    <citation type="submission" date="2023-07" db="EMBL/GenBank/DDBJ databases">
        <authorList>
            <person name="Peeters C."/>
        </authorList>
    </citation>
    <scope>NUCLEOTIDE SEQUENCE [LARGE SCALE GENOMIC DNA]</scope>
    <source>
        <strain evidence="1 2">LMG 18095</strain>
    </source>
</reference>
<evidence type="ECO:0000313" key="1">
    <source>
        <dbReference type="EMBL" id="CAJ0805197.1"/>
    </source>
</evidence>
<dbReference type="Proteomes" id="UP001189773">
    <property type="component" value="Unassembled WGS sequence"/>
</dbReference>
<keyword evidence="2" id="KW-1185">Reference proteome</keyword>
<proteinExistence type="predicted"/>
<evidence type="ECO:0000313" key="2">
    <source>
        <dbReference type="Proteomes" id="UP001189773"/>
    </source>
</evidence>